<evidence type="ECO:0000313" key="2">
    <source>
        <dbReference type="EMBL" id="MBW0548159.1"/>
    </source>
</evidence>
<proteinExistence type="predicted"/>
<sequence length="169" mass="18070">KTFHTSSSSNLTPSADIFILIILCLLLLTYDPGESTPLAAASPASPVFSASTAPTSPSLSPPASPLSSFATALTISPQSTNSDGSVPTEEELKYDFGLVFSDFDSAVADLGRLMELTFVHGRPPHSHQRTLESIRAGVIHLVHLYRQLEEIAIVLAETRGNVNNGYYPN</sequence>
<feature type="non-terminal residue" evidence="2">
    <location>
        <position position="1"/>
    </location>
</feature>
<reference evidence="2" key="1">
    <citation type="submission" date="2021-03" db="EMBL/GenBank/DDBJ databases">
        <title>Draft genome sequence of rust myrtle Austropuccinia psidii MF-1, a brazilian biotype.</title>
        <authorList>
            <person name="Quecine M.C."/>
            <person name="Pachon D.M.R."/>
            <person name="Bonatelli M.L."/>
            <person name="Correr F.H."/>
            <person name="Franceschini L.M."/>
            <person name="Leite T.F."/>
            <person name="Margarido G.R.A."/>
            <person name="Almeida C.A."/>
            <person name="Ferrarezi J.A."/>
            <person name="Labate C.A."/>
        </authorList>
    </citation>
    <scope>NUCLEOTIDE SEQUENCE</scope>
    <source>
        <strain evidence="2">MF-1</strain>
    </source>
</reference>
<keyword evidence="1" id="KW-0732">Signal</keyword>
<dbReference type="Proteomes" id="UP000765509">
    <property type="component" value="Unassembled WGS sequence"/>
</dbReference>
<dbReference type="EMBL" id="AVOT02053313">
    <property type="protein sequence ID" value="MBW0548159.1"/>
    <property type="molecule type" value="Genomic_DNA"/>
</dbReference>
<keyword evidence="3" id="KW-1185">Reference proteome</keyword>
<name>A0A9Q3IQJ2_9BASI</name>
<organism evidence="2 3">
    <name type="scientific">Austropuccinia psidii MF-1</name>
    <dbReference type="NCBI Taxonomy" id="1389203"/>
    <lineage>
        <taxon>Eukaryota</taxon>
        <taxon>Fungi</taxon>
        <taxon>Dikarya</taxon>
        <taxon>Basidiomycota</taxon>
        <taxon>Pucciniomycotina</taxon>
        <taxon>Pucciniomycetes</taxon>
        <taxon>Pucciniales</taxon>
        <taxon>Sphaerophragmiaceae</taxon>
        <taxon>Austropuccinia</taxon>
    </lineage>
</organism>
<accession>A0A9Q3IQJ2</accession>
<comment type="caution">
    <text evidence="2">The sequence shown here is derived from an EMBL/GenBank/DDBJ whole genome shotgun (WGS) entry which is preliminary data.</text>
</comment>
<protein>
    <submittedName>
        <fullName evidence="2">Uncharacterized protein</fullName>
    </submittedName>
</protein>
<dbReference type="AlphaFoldDB" id="A0A9Q3IQJ2"/>
<feature type="signal peptide" evidence="1">
    <location>
        <begin position="1"/>
        <end position="35"/>
    </location>
</feature>
<feature type="chain" id="PRO_5040250174" evidence="1">
    <location>
        <begin position="36"/>
        <end position="169"/>
    </location>
</feature>
<evidence type="ECO:0000256" key="1">
    <source>
        <dbReference type="SAM" id="SignalP"/>
    </source>
</evidence>
<evidence type="ECO:0000313" key="3">
    <source>
        <dbReference type="Proteomes" id="UP000765509"/>
    </source>
</evidence>
<gene>
    <name evidence="2" type="ORF">O181_087874</name>
</gene>